<dbReference type="Pfam" id="PF02129">
    <property type="entry name" value="Peptidase_S15"/>
    <property type="match status" value="1"/>
</dbReference>
<dbReference type="InterPro" id="IPR000383">
    <property type="entry name" value="Xaa-Pro-like_dom"/>
</dbReference>
<dbReference type="EMBL" id="UINC01067033">
    <property type="protein sequence ID" value="SVB98321.1"/>
    <property type="molecule type" value="Genomic_DNA"/>
</dbReference>
<evidence type="ECO:0000259" key="1">
    <source>
        <dbReference type="Pfam" id="PF02129"/>
    </source>
</evidence>
<evidence type="ECO:0000313" key="2">
    <source>
        <dbReference type="EMBL" id="SVB98321.1"/>
    </source>
</evidence>
<accession>A0A382II32</accession>
<gene>
    <name evidence="2" type="ORF">METZ01_LOCUS251175</name>
</gene>
<dbReference type="SUPFAM" id="SSF53474">
    <property type="entry name" value="alpha/beta-Hydrolases"/>
    <property type="match status" value="1"/>
</dbReference>
<feature type="non-terminal residue" evidence="2">
    <location>
        <position position="445"/>
    </location>
</feature>
<protein>
    <recommendedName>
        <fullName evidence="1">Xaa-Pro dipeptidyl-peptidase-like domain-containing protein</fullName>
    </recommendedName>
</protein>
<feature type="non-terminal residue" evidence="2">
    <location>
        <position position="1"/>
    </location>
</feature>
<dbReference type="GO" id="GO:0016787">
    <property type="term" value="F:hydrolase activity"/>
    <property type="evidence" value="ECO:0007669"/>
    <property type="project" value="InterPro"/>
</dbReference>
<organism evidence="2">
    <name type="scientific">marine metagenome</name>
    <dbReference type="NCBI Taxonomy" id="408172"/>
    <lineage>
        <taxon>unclassified sequences</taxon>
        <taxon>metagenomes</taxon>
        <taxon>ecological metagenomes</taxon>
    </lineage>
</organism>
<sequence length="445" mass="50272">VTGNLYLPKERKPNEKFPAILYVCGHGRVKKDGVSYGNKVHYHHHGSWFARHGYVCLTIDTIQLGEIEGLHHGIYSKNMWWWASRGYTPAGVEAWNGIRGIDYLQSRPEVDGERIGVTGRSGGGAYSWWVAALDERVKAAVPVAGITSMRNHVVDGCVEGHCDCMYQVNSQGWDFAMISSLVAPRALLISNTDKDRIFPLDGVVEVHRKTKRVYDMLGVSNNLGLQITEGPHKDTQDLRVHAFSWFNRFLKNERPLIDKPAVKYFEPKDLKVFDKLPEDEITSKIHDTFVLPLAPVPIPDDKKSWESYRAMVISDLKKNVFRAWPAKPDPVTLRKVVDLEADGIALSAYDFVSQEPWNLRLFVAHRKGLPRKDLDLVVLNVLDEKGWGEFAATYGKPFPKAFGELDELPDHDADAFASEKRMFKNQEWAMAYVAPRGIGLTAWSG</sequence>
<dbReference type="PANTHER" id="PTHR47381:SF3">
    <property type="entry name" value="ALPHA_BETA-HYDROLASES SUPERFAMILY PROTEIN"/>
    <property type="match status" value="1"/>
</dbReference>
<dbReference type="PANTHER" id="PTHR47381">
    <property type="entry name" value="ALPHA/BETA-HYDROLASES SUPERFAMILY PROTEIN"/>
    <property type="match status" value="1"/>
</dbReference>
<name>A0A382II32_9ZZZZ</name>
<proteinExistence type="predicted"/>
<feature type="domain" description="Xaa-Pro dipeptidyl-peptidase-like" evidence="1">
    <location>
        <begin position="4"/>
        <end position="154"/>
    </location>
</feature>
<dbReference type="AlphaFoldDB" id="A0A382II32"/>
<reference evidence="2" key="1">
    <citation type="submission" date="2018-05" db="EMBL/GenBank/DDBJ databases">
        <authorList>
            <person name="Lanie J.A."/>
            <person name="Ng W.-L."/>
            <person name="Kazmierczak K.M."/>
            <person name="Andrzejewski T.M."/>
            <person name="Davidsen T.M."/>
            <person name="Wayne K.J."/>
            <person name="Tettelin H."/>
            <person name="Glass J.I."/>
            <person name="Rusch D."/>
            <person name="Podicherti R."/>
            <person name="Tsui H.-C.T."/>
            <person name="Winkler M.E."/>
        </authorList>
    </citation>
    <scope>NUCLEOTIDE SEQUENCE</scope>
</reference>
<dbReference type="InterPro" id="IPR029058">
    <property type="entry name" value="AB_hydrolase_fold"/>
</dbReference>
<dbReference type="Gene3D" id="3.40.50.1820">
    <property type="entry name" value="alpha/beta hydrolase"/>
    <property type="match status" value="1"/>
</dbReference>